<organism evidence="2 3">
    <name type="scientific">Aspergillus sydowii CBS 593.65</name>
    <dbReference type="NCBI Taxonomy" id="1036612"/>
    <lineage>
        <taxon>Eukaryota</taxon>
        <taxon>Fungi</taxon>
        <taxon>Dikarya</taxon>
        <taxon>Ascomycota</taxon>
        <taxon>Pezizomycotina</taxon>
        <taxon>Eurotiomycetes</taxon>
        <taxon>Eurotiomycetidae</taxon>
        <taxon>Eurotiales</taxon>
        <taxon>Aspergillaceae</taxon>
        <taxon>Aspergillus</taxon>
        <taxon>Aspergillus subgen. Nidulantes</taxon>
    </lineage>
</organism>
<feature type="region of interest" description="Disordered" evidence="1">
    <location>
        <begin position="159"/>
        <end position="178"/>
    </location>
</feature>
<name>A0A1L9T5Q1_9EURO</name>
<proteinExistence type="predicted"/>
<evidence type="ECO:0000256" key="1">
    <source>
        <dbReference type="SAM" id="MobiDB-lite"/>
    </source>
</evidence>
<dbReference type="EMBL" id="KV878594">
    <property type="protein sequence ID" value="OJJ54623.1"/>
    <property type="molecule type" value="Genomic_DNA"/>
</dbReference>
<keyword evidence="3" id="KW-1185">Reference proteome</keyword>
<protein>
    <submittedName>
        <fullName evidence="2">Uncharacterized protein</fullName>
    </submittedName>
</protein>
<accession>A0A1L9T5Q1</accession>
<feature type="compositionally biased region" description="Polar residues" evidence="1">
    <location>
        <begin position="80"/>
        <end position="94"/>
    </location>
</feature>
<reference evidence="3" key="1">
    <citation type="journal article" date="2017" name="Genome Biol.">
        <title>Comparative genomics reveals high biological diversity and specific adaptations in the industrially and medically important fungal genus Aspergillus.</title>
        <authorList>
            <person name="de Vries R.P."/>
            <person name="Riley R."/>
            <person name="Wiebenga A."/>
            <person name="Aguilar-Osorio G."/>
            <person name="Amillis S."/>
            <person name="Uchima C.A."/>
            <person name="Anderluh G."/>
            <person name="Asadollahi M."/>
            <person name="Askin M."/>
            <person name="Barry K."/>
            <person name="Battaglia E."/>
            <person name="Bayram O."/>
            <person name="Benocci T."/>
            <person name="Braus-Stromeyer S.A."/>
            <person name="Caldana C."/>
            <person name="Canovas D."/>
            <person name="Cerqueira G.C."/>
            <person name="Chen F."/>
            <person name="Chen W."/>
            <person name="Choi C."/>
            <person name="Clum A."/>
            <person name="Dos Santos R.A."/>
            <person name="Damasio A.R."/>
            <person name="Diallinas G."/>
            <person name="Emri T."/>
            <person name="Fekete E."/>
            <person name="Flipphi M."/>
            <person name="Freyberg S."/>
            <person name="Gallo A."/>
            <person name="Gournas C."/>
            <person name="Habgood R."/>
            <person name="Hainaut M."/>
            <person name="Harispe M.L."/>
            <person name="Henrissat B."/>
            <person name="Hilden K.S."/>
            <person name="Hope R."/>
            <person name="Hossain A."/>
            <person name="Karabika E."/>
            <person name="Karaffa L."/>
            <person name="Karanyi Z."/>
            <person name="Krasevec N."/>
            <person name="Kuo A."/>
            <person name="Kusch H."/>
            <person name="LaButti K."/>
            <person name="Lagendijk E.L."/>
            <person name="Lapidus A."/>
            <person name="Levasseur A."/>
            <person name="Lindquist E."/>
            <person name="Lipzen A."/>
            <person name="Logrieco A.F."/>
            <person name="MacCabe A."/>
            <person name="Maekelae M.R."/>
            <person name="Malavazi I."/>
            <person name="Melin P."/>
            <person name="Meyer V."/>
            <person name="Mielnichuk N."/>
            <person name="Miskei M."/>
            <person name="Molnar A.P."/>
            <person name="Mule G."/>
            <person name="Ngan C.Y."/>
            <person name="Orejas M."/>
            <person name="Orosz E."/>
            <person name="Ouedraogo J.P."/>
            <person name="Overkamp K.M."/>
            <person name="Park H.-S."/>
            <person name="Perrone G."/>
            <person name="Piumi F."/>
            <person name="Punt P.J."/>
            <person name="Ram A.F."/>
            <person name="Ramon A."/>
            <person name="Rauscher S."/>
            <person name="Record E."/>
            <person name="Riano-Pachon D.M."/>
            <person name="Robert V."/>
            <person name="Roehrig J."/>
            <person name="Ruller R."/>
            <person name="Salamov A."/>
            <person name="Salih N.S."/>
            <person name="Samson R.A."/>
            <person name="Sandor E."/>
            <person name="Sanguinetti M."/>
            <person name="Schuetze T."/>
            <person name="Sepcic K."/>
            <person name="Shelest E."/>
            <person name="Sherlock G."/>
            <person name="Sophianopoulou V."/>
            <person name="Squina F.M."/>
            <person name="Sun H."/>
            <person name="Susca A."/>
            <person name="Todd R.B."/>
            <person name="Tsang A."/>
            <person name="Unkles S.E."/>
            <person name="van de Wiele N."/>
            <person name="van Rossen-Uffink D."/>
            <person name="Oliveira J.V."/>
            <person name="Vesth T.C."/>
            <person name="Visser J."/>
            <person name="Yu J.-H."/>
            <person name="Zhou M."/>
            <person name="Andersen M.R."/>
            <person name="Archer D.B."/>
            <person name="Baker S.E."/>
            <person name="Benoit I."/>
            <person name="Brakhage A.A."/>
            <person name="Braus G.H."/>
            <person name="Fischer R."/>
            <person name="Frisvad J.C."/>
            <person name="Goldman G.H."/>
            <person name="Houbraken J."/>
            <person name="Oakley B."/>
            <person name="Pocsi I."/>
            <person name="Scazzocchio C."/>
            <person name="Seiboth B."/>
            <person name="vanKuyk P.A."/>
            <person name="Wortman J."/>
            <person name="Dyer P.S."/>
            <person name="Grigoriev I.V."/>
        </authorList>
    </citation>
    <scope>NUCLEOTIDE SEQUENCE [LARGE SCALE GENOMIC DNA]</scope>
    <source>
        <strain evidence="3">CBS 593.65</strain>
    </source>
</reference>
<dbReference type="VEuPathDB" id="FungiDB:ASPSYDRAFT_471680"/>
<evidence type="ECO:0000313" key="2">
    <source>
        <dbReference type="EMBL" id="OJJ54623.1"/>
    </source>
</evidence>
<dbReference type="Proteomes" id="UP000184356">
    <property type="component" value="Unassembled WGS sequence"/>
</dbReference>
<dbReference type="GeneID" id="63763455"/>
<gene>
    <name evidence="2" type="ORF">ASPSYDRAFT_471680</name>
</gene>
<dbReference type="STRING" id="1036612.A0A1L9T5Q1"/>
<dbReference type="OrthoDB" id="10005898at2759"/>
<dbReference type="AlphaFoldDB" id="A0A1L9T5Q1"/>
<feature type="region of interest" description="Disordered" evidence="1">
    <location>
        <begin position="45"/>
        <end position="99"/>
    </location>
</feature>
<dbReference type="RefSeq" id="XP_040698429.1">
    <property type="nucleotide sequence ID" value="XM_040847382.1"/>
</dbReference>
<evidence type="ECO:0000313" key="3">
    <source>
        <dbReference type="Proteomes" id="UP000184356"/>
    </source>
</evidence>
<sequence>MVFLPNMENSVPSRLDNVRKLLRLHKRCHFSQLCVLEILSMGEDAKSPGTPDSGNCTPNGDKHSEISNATELPADPAKGSNDQRTNGPVPSTQRPVPGRFGIKKSVAVNTRRLQQLLRDSPGQDCILASIEYLAHALHHLAVSPHWIKLRNALTSLVSRRKSRNTRPAPHRPSPDSQDHSTLLNLSVLFSNARYTLRLFGLFNIWTEVPRLFQSPAKDLLVRGIDIAQIFTITAYQLLENIGHLASNRVLSQKLVGPKTKIETFYIWGARALCLHFVLELMKLMREARLVRMLATAGAKEEVVALSELDGDGVGQDWGKRLWASSIWGLLCLYWSCGQTIPLVEETSGGLSFLADFFILRDSWAQTAK</sequence>